<reference evidence="2 3" key="1">
    <citation type="submission" date="2016-10" db="EMBL/GenBank/DDBJ databases">
        <authorList>
            <person name="de Groot N.N."/>
        </authorList>
    </citation>
    <scope>NUCLEOTIDE SEQUENCE [LARGE SCALE GENOMIC DNA]</scope>
    <source>
        <strain evidence="2 3">ATCC 43154</strain>
    </source>
</reference>
<evidence type="ECO:0000259" key="1">
    <source>
        <dbReference type="Pfam" id="PF24697"/>
    </source>
</evidence>
<evidence type="ECO:0000313" key="2">
    <source>
        <dbReference type="EMBL" id="SFL45440.1"/>
    </source>
</evidence>
<name>A0A1I4HUF5_9BURK</name>
<dbReference type="InterPro" id="IPR056078">
    <property type="entry name" value="DUF7661"/>
</dbReference>
<keyword evidence="3" id="KW-1185">Reference proteome</keyword>
<organism evidence="2 3">
    <name type="scientific">Rugamonas rubra</name>
    <dbReference type="NCBI Taxonomy" id="758825"/>
    <lineage>
        <taxon>Bacteria</taxon>
        <taxon>Pseudomonadati</taxon>
        <taxon>Pseudomonadota</taxon>
        <taxon>Betaproteobacteria</taxon>
        <taxon>Burkholderiales</taxon>
        <taxon>Oxalobacteraceae</taxon>
        <taxon>Telluria group</taxon>
        <taxon>Rugamonas</taxon>
    </lineage>
</organism>
<dbReference type="Proteomes" id="UP000199470">
    <property type="component" value="Unassembled WGS sequence"/>
</dbReference>
<feature type="domain" description="DUF7661" evidence="1">
    <location>
        <begin position="4"/>
        <end position="71"/>
    </location>
</feature>
<protein>
    <recommendedName>
        <fullName evidence="1">DUF7661 domain-containing protein</fullName>
    </recommendedName>
</protein>
<dbReference type="EMBL" id="FOTW01000004">
    <property type="protein sequence ID" value="SFL45440.1"/>
    <property type="molecule type" value="Genomic_DNA"/>
</dbReference>
<proteinExistence type="predicted"/>
<dbReference type="AlphaFoldDB" id="A0A1I4HUF5"/>
<gene>
    <name evidence="2" type="ORF">SAMN02982985_00221</name>
</gene>
<accession>A0A1I4HUF5</accession>
<evidence type="ECO:0000313" key="3">
    <source>
        <dbReference type="Proteomes" id="UP000199470"/>
    </source>
</evidence>
<sequence length="72" mass="8163">MPAIKFNVFGRLVQVVHTAEGWRSYYPGADGKRRPASFIIPDFIEEDELVQYLGDLFHESASPGNPEVLRLD</sequence>
<dbReference type="Pfam" id="PF24697">
    <property type="entry name" value="DUF7661"/>
    <property type="match status" value="1"/>
</dbReference>